<evidence type="ECO:0000313" key="3">
    <source>
        <dbReference type="Proteomes" id="UP001321018"/>
    </source>
</evidence>
<dbReference type="RefSeq" id="WP_338004362.1">
    <property type="nucleotide sequence ID" value="NZ_JAOPKA010000009.1"/>
</dbReference>
<dbReference type="AlphaFoldDB" id="A0AAP3E2Z7"/>
<evidence type="ECO:0000313" key="2">
    <source>
        <dbReference type="EMBL" id="MCU4742537.1"/>
    </source>
</evidence>
<dbReference type="Proteomes" id="UP001321018">
    <property type="component" value="Unassembled WGS sequence"/>
</dbReference>
<dbReference type="EMBL" id="JAOPKA010000009">
    <property type="protein sequence ID" value="MCU4742537.1"/>
    <property type="molecule type" value="Genomic_DNA"/>
</dbReference>
<keyword evidence="1" id="KW-0472">Membrane</keyword>
<keyword evidence="1" id="KW-1133">Transmembrane helix</keyword>
<comment type="caution">
    <text evidence="2">The sequence shown here is derived from an EMBL/GenBank/DDBJ whole genome shotgun (WGS) entry which is preliminary data.</text>
</comment>
<dbReference type="Pfam" id="PF26071">
    <property type="entry name" value="DUF8028"/>
    <property type="match status" value="1"/>
</dbReference>
<dbReference type="InterPro" id="IPR058341">
    <property type="entry name" value="DUF8028"/>
</dbReference>
<feature type="transmembrane region" description="Helical" evidence="1">
    <location>
        <begin position="34"/>
        <end position="59"/>
    </location>
</feature>
<accession>A0AAP3E2Z7</accession>
<keyword evidence="1" id="KW-0812">Transmembrane</keyword>
<organism evidence="2 3">
    <name type="scientific">Natronoglomus mannanivorans</name>
    <dbReference type="NCBI Taxonomy" id="2979990"/>
    <lineage>
        <taxon>Archaea</taxon>
        <taxon>Methanobacteriati</taxon>
        <taxon>Methanobacteriota</taxon>
        <taxon>Stenosarchaea group</taxon>
        <taxon>Halobacteria</taxon>
        <taxon>Halobacteriales</taxon>
        <taxon>Natrialbaceae</taxon>
        <taxon>Natronoglomus</taxon>
    </lineage>
</organism>
<reference evidence="2" key="1">
    <citation type="submission" date="2022-09" db="EMBL/GenBank/DDBJ databases">
        <title>Enrichment on poylsaccharides allowed isolation of novel metabolic and taxonomic groups of Haloarchaea.</title>
        <authorList>
            <person name="Sorokin D.Y."/>
            <person name="Elcheninov A.G."/>
            <person name="Khizhniak T.V."/>
            <person name="Kolganova T.V."/>
            <person name="Kublanov I.V."/>
        </authorList>
    </citation>
    <scope>NUCLEOTIDE SEQUENCE</scope>
    <source>
        <strain evidence="2">AArc-xg1-1</strain>
    </source>
</reference>
<gene>
    <name evidence="2" type="ORF">OB960_14155</name>
</gene>
<protein>
    <submittedName>
        <fullName evidence="2">Uncharacterized protein</fullName>
    </submittedName>
</protein>
<sequence>MLPTPNTDPHARTTAHQVASTVSQSILSALRASAFWATILLPLLALVLVVTGIVTITLLTSASFLAVYSACAIAGHSHTPY</sequence>
<proteinExistence type="predicted"/>
<name>A0AAP3E2Z7_9EURY</name>
<evidence type="ECO:0000256" key="1">
    <source>
        <dbReference type="SAM" id="Phobius"/>
    </source>
</evidence>